<accession>A0A8J7SLD6</accession>
<evidence type="ECO:0000313" key="3">
    <source>
        <dbReference type="EMBL" id="MBP5856788.1"/>
    </source>
</evidence>
<evidence type="ECO:0000256" key="1">
    <source>
        <dbReference type="SAM" id="MobiDB-lite"/>
    </source>
</evidence>
<feature type="compositionally biased region" description="Basic and acidic residues" evidence="1">
    <location>
        <begin position="1"/>
        <end position="40"/>
    </location>
</feature>
<keyword evidence="2" id="KW-1133">Transmembrane helix</keyword>
<comment type="caution">
    <text evidence="3">The sequence shown here is derived from an EMBL/GenBank/DDBJ whole genome shotgun (WGS) entry which is preliminary data.</text>
</comment>
<dbReference type="EMBL" id="JAGMWN010000003">
    <property type="protein sequence ID" value="MBP5856788.1"/>
    <property type="molecule type" value="Genomic_DNA"/>
</dbReference>
<dbReference type="AlphaFoldDB" id="A0A8J7SLD6"/>
<keyword evidence="4" id="KW-1185">Reference proteome</keyword>
<feature type="transmembrane region" description="Helical" evidence="2">
    <location>
        <begin position="54"/>
        <end position="77"/>
    </location>
</feature>
<gene>
    <name evidence="3" type="ORF">KAJ83_07195</name>
</gene>
<sequence>MGESKRRAAADPSDRQGGDRQGGDRQEGNRQDGNRQDGGRARAKRRAPRLTKRTIAWFLGGCLLLDILLWAVFHFGFARCYGILCLI</sequence>
<feature type="region of interest" description="Disordered" evidence="1">
    <location>
        <begin position="1"/>
        <end position="48"/>
    </location>
</feature>
<evidence type="ECO:0000256" key="2">
    <source>
        <dbReference type="SAM" id="Phobius"/>
    </source>
</evidence>
<organism evidence="3 4">
    <name type="scientific">Marivibrio halodurans</name>
    <dbReference type="NCBI Taxonomy" id="2039722"/>
    <lineage>
        <taxon>Bacteria</taxon>
        <taxon>Pseudomonadati</taxon>
        <taxon>Pseudomonadota</taxon>
        <taxon>Alphaproteobacteria</taxon>
        <taxon>Rhodospirillales</taxon>
        <taxon>Rhodospirillaceae</taxon>
        <taxon>Marivibrio</taxon>
    </lineage>
</organism>
<name>A0A8J7SLD6_9PROT</name>
<protein>
    <submittedName>
        <fullName evidence="3">Uncharacterized protein</fullName>
    </submittedName>
</protein>
<dbReference type="Proteomes" id="UP000672602">
    <property type="component" value="Unassembled WGS sequence"/>
</dbReference>
<evidence type="ECO:0000313" key="4">
    <source>
        <dbReference type="Proteomes" id="UP000672602"/>
    </source>
</evidence>
<proteinExistence type="predicted"/>
<reference evidence="3" key="1">
    <citation type="submission" date="2021-04" db="EMBL/GenBank/DDBJ databases">
        <authorList>
            <person name="Zhang D.-C."/>
        </authorList>
    </citation>
    <scope>NUCLEOTIDE SEQUENCE</scope>
    <source>
        <strain evidence="3">CGMCC 1.15697</strain>
    </source>
</reference>
<dbReference type="RefSeq" id="WP_210681381.1">
    <property type="nucleotide sequence ID" value="NZ_JAGMWN010000003.1"/>
</dbReference>
<keyword evidence="2" id="KW-0472">Membrane</keyword>
<keyword evidence="2" id="KW-0812">Transmembrane</keyword>